<sequence length="158" mass="18499">MKAVIGLLYLAAVYYANRLSLYELWSEDDVHMFRKTESLRKFCFIMRFWFDDSKSRNGRKRIDRLVTIRKFLRGIRNESQKIKFFGKQLDYRNKFTDDDLEYSEMTNQADPSQVLLIVASENLVSGCVIAEDIETDQPQQVLSQFGASLPHIINDNVT</sequence>
<keyword evidence="2" id="KW-1185">Reference proteome</keyword>
<evidence type="ECO:0008006" key="3">
    <source>
        <dbReference type="Google" id="ProtNLM"/>
    </source>
</evidence>
<proteinExistence type="predicted"/>
<protein>
    <recommendedName>
        <fullName evidence="3">PiggyBac transposable element-derived protein domain-containing protein</fullName>
    </recommendedName>
</protein>
<accession>A0ABD2NMS9</accession>
<dbReference type="Proteomes" id="UP001516400">
    <property type="component" value="Unassembled WGS sequence"/>
</dbReference>
<name>A0ABD2NMS9_9CUCU</name>
<dbReference type="EMBL" id="JABFTP020000124">
    <property type="protein sequence ID" value="KAL3279635.1"/>
    <property type="molecule type" value="Genomic_DNA"/>
</dbReference>
<evidence type="ECO:0000313" key="1">
    <source>
        <dbReference type="EMBL" id="KAL3279635.1"/>
    </source>
</evidence>
<reference evidence="1 2" key="1">
    <citation type="journal article" date="2021" name="BMC Biol.">
        <title>Horizontally acquired antibacterial genes associated with adaptive radiation of ladybird beetles.</title>
        <authorList>
            <person name="Li H.S."/>
            <person name="Tang X.F."/>
            <person name="Huang Y.H."/>
            <person name="Xu Z.Y."/>
            <person name="Chen M.L."/>
            <person name="Du X.Y."/>
            <person name="Qiu B.Y."/>
            <person name="Chen P.T."/>
            <person name="Zhang W."/>
            <person name="Slipinski A."/>
            <person name="Escalona H.E."/>
            <person name="Waterhouse R.M."/>
            <person name="Zwick A."/>
            <person name="Pang H."/>
        </authorList>
    </citation>
    <scope>NUCLEOTIDE SEQUENCE [LARGE SCALE GENOMIC DNA]</scope>
    <source>
        <strain evidence="1">SYSU2018</strain>
    </source>
</reference>
<evidence type="ECO:0000313" key="2">
    <source>
        <dbReference type="Proteomes" id="UP001516400"/>
    </source>
</evidence>
<gene>
    <name evidence="1" type="ORF">HHI36_017141</name>
</gene>
<dbReference type="AlphaFoldDB" id="A0ABD2NMS9"/>
<comment type="caution">
    <text evidence="1">The sequence shown here is derived from an EMBL/GenBank/DDBJ whole genome shotgun (WGS) entry which is preliminary data.</text>
</comment>
<organism evidence="1 2">
    <name type="scientific">Cryptolaemus montrouzieri</name>
    <dbReference type="NCBI Taxonomy" id="559131"/>
    <lineage>
        <taxon>Eukaryota</taxon>
        <taxon>Metazoa</taxon>
        <taxon>Ecdysozoa</taxon>
        <taxon>Arthropoda</taxon>
        <taxon>Hexapoda</taxon>
        <taxon>Insecta</taxon>
        <taxon>Pterygota</taxon>
        <taxon>Neoptera</taxon>
        <taxon>Endopterygota</taxon>
        <taxon>Coleoptera</taxon>
        <taxon>Polyphaga</taxon>
        <taxon>Cucujiformia</taxon>
        <taxon>Coccinelloidea</taxon>
        <taxon>Coccinellidae</taxon>
        <taxon>Scymninae</taxon>
        <taxon>Scymnini</taxon>
        <taxon>Cryptolaemus</taxon>
    </lineage>
</organism>